<dbReference type="EMBL" id="JRJU01000021">
    <property type="protein sequence ID" value="KHF39266.1"/>
    <property type="molecule type" value="Genomic_DNA"/>
</dbReference>
<feature type="transmembrane region" description="Helical" evidence="1">
    <location>
        <begin position="44"/>
        <end position="63"/>
    </location>
</feature>
<evidence type="ECO:0000313" key="3">
    <source>
        <dbReference type="Proteomes" id="UP000030832"/>
    </source>
</evidence>
<dbReference type="STRING" id="333138.LQ50_16315"/>
<protein>
    <recommendedName>
        <fullName evidence="4">CXXC-20-CXXC protein</fullName>
    </recommendedName>
</protein>
<reference evidence="2 3" key="1">
    <citation type="submission" date="2014-09" db="EMBL/GenBank/DDBJ databases">
        <title>Genome sequencing and annotation of Bacillus Okhensis strain Kh10-101T.</title>
        <authorList>
            <person name="Prakash J.S."/>
        </authorList>
    </citation>
    <scope>NUCLEOTIDE SEQUENCE [LARGE SCALE GENOMIC DNA]</scope>
    <source>
        <strain evidence="3">Kh10-101T</strain>
    </source>
</reference>
<gene>
    <name evidence="2" type="ORF">LQ50_16315</name>
</gene>
<keyword evidence="1" id="KW-1133">Transmembrane helix</keyword>
<keyword evidence="1" id="KW-0812">Transmembrane</keyword>
<name>A0A0B0IHX5_9BACI</name>
<dbReference type="Proteomes" id="UP000030832">
    <property type="component" value="Unassembled WGS sequence"/>
</dbReference>
<evidence type="ECO:0000313" key="2">
    <source>
        <dbReference type="EMBL" id="KHF39266.1"/>
    </source>
</evidence>
<dbReference type="AlphaFoldDB" id="A0A0B0IHX5"/>
<dbReference type="OrthoDB" id="2418141at2"/>
<dbReference type="InterPro" id="IPR026369">
    <property type="entry name" value="CxxC_20_CxxC"/>
</dbReference>
<proteinExistence type="predicted"/>
<keyword evidence="3" id="KW-1185">Reference proteome</keyword>
<dbReference type="eggNOG" id="ENOG50339QF">
    <property type="taxonomic scope" value="Bacteria"/>
</dbReference>
<dbReference type="RefSeq" id="WP_034630921.1">
    <property type="nucleotide sequence ID" value="NZ_JRJU01000021.1"/>
</dbReference>
<sequence length="101" mass="11811">MPTCQMCNKKWSWKETIKRGFTLDIGMKCPHCEGKQYHSEKSRVRIFISSLIVLSPMLLPIVFNMNSLLVLIIFFVLACLVFLLQPFLIELANHEEQIRIK</sequence>
<evidence type="ECO:0000256" key="1">
    <source>
        <dbReference type="SAM" id="Phobius"/>
    </source>
</evidence>
<feature type="transmembrane region" description="Helical" evidence="1">
    <location>
        <begin position="69"/>
        <end position="89"/>
    </location>
</feature>
<comment type="caution">
    <text evidence="2">The sequence shown here is derived from an EMBL/GenBank/DDBJ whole genome shotgun (WGS) entry which is preliminary data.</text>
</comment>
<keyword evidence="1" id="KW-0472">Membrane</keyword>
<dbReference type="NCBIfam" id="TIGR04104">
    <property type="entry name" value="cxxc_20_cxxc"/>
    <property type="match status" value="1"/>
</dbReference>
<accession>A0A0B0IHX5</accession>
<organism evidence="2 3">
    <name type="scientific">Halalkalibacter okhensis</name>
    <dbReference type="NCBI Taxonomy" id="333138"/>
    <lineage>
        <taxon>Bacteria</taxon>
        <taxon>Bacillati</taxon>
        <taxon>Bacillota</taxon>
        <taxon>Bacilli</taxon>
        <taxon>Bacillales</taxon>
        <taxon>Bacillaceae</taxon>
        <taxon>Halalkalibacter</taxon>
    </lineage>
</organism>
<evidence type="ECO:0008006" key="4">
    <source>
        <dbReference type="Google" id="ProtNLM"/>
    </source>
</evidence>